<dbReference type="InterPro" id="IPR001346">
    <property type="entry name" value="Interferon_reg_fact_DNA-bd_dom"/>
</dbReference>
<dbReference type="GO" id="GO:0000978">
    <property type="term" value="F:RNA polymerase II cis-regulatory region sequence-specific DNA binding"/>
    <property type="evidence" value="ECO:0007669"/>
    <property type="project" value="TreeGrafter"/>
</dbReference>
<dbReference type="GO" id="GO:0005634">
    <property type="term" value="C:nucleus"/>
    <property type="evidence" value="ECO:0007669"/>
    <property type="project" value="UniProtKB-SubCell"/>
</dbReference>
<dbReference type="SMART" id="SM01243">
    <property type="entry name" value="IRF-3"/>
    <property type="match status" value="1"/>
</dbReference>
<comment type="subcellular location">
    <subcellularLocation>
        <location evidence="1">Nucleus</location>
    </subcellularLocation>
</comment>
<dbReference type="InterPro" id="IPR036390">
    <property type="entry name" value="WH_DNA-bd_sf"/>
</dbReference>
<evidence type="ECO:0000256" key="5">
    <source>
        <dbReference type="ARBA" id="ARBA00023242"/>
    </source>
</evidence>
<sequence>MRPRGSAVLQSTRFLINESASNNMAACDRAHPKELFGPWLIRQINNNSYGLSWQNPEKTIFCIPWKHLARKDITGQDYELFKAWAIHGGKYSERPEDRSTWKTNFRCALNSVSVKEKKISCKTQDGATMKDKKLFTEVEDRSSDPHNPHKVYRLIHAPDGSNYASATSSANHSGLPDCEEEEETLRISPDFLEIPNFKTPRPQPDEAPIEDILEFLSLDPNAVNVVLGQSVITNGHREENGYHPEEAEPAIYSVPLSQQNGYHCLQQSTLQWCQAEEAAPVTNCLAYQQETWTPLAASCSQENKAVFINQTIIQNGHGEGVPVSNGDNYITVNSAAKNSFQSWAPQWTIEPAVPGYSPIQNGFASPTAAFRQNKSPQHQLTLFPIGKQHQDAATDPAYSNHGAQNGYFQEAPSGNGAKYSRNSSPVENSYHSVGSRWPNPAVPEHQPTENGYGYQQGNAEQEQHPSLAVQAQIHNLSLNCPRSSSLDVTIFYKGNEVLHQQVTKRCLLTFNPQDSSLGEVEAVHFPRPDNIRDQKQLEYTQRLLDSVQRGLLLEVNPEEKILIATRLGKCKVFWAFSEELGNMAERVESRMLQREIPERIFDFNTFWTELREYRQQTRRASPDYSIYLCFGQWLTEKPKEKKLILVKIVPRFCSFFHELIQGEGASSLNSETISLQISNGSSINCYDLLESSLMDIDLPY</sequence>
<evidence type="ECO:0000259" key="7">
    <source>
        <dbReference type="PROSITE" id="PS51507"/>
    </source>
</evidence>
<dbReference type="SMART" id="SM00348">
    <property type="entry name" value="IRF"/>
    <property type="match status" value="1"/>
</dbReference>
<dbReference type="Gene3D" id="1.10.10.10">
    <property type="entry name" value="Winged helix-like DNA-binding domain superfamily/Winged helix DNA-binding domain"/>
    <property type="match status" value="1"/>
</dbReference>
<evidence type="ECO:0000256" key="3">
    <source>
        <dbReference type="ARBA" id="ARBA00023125"/>
    </source>
</evidence>
<dbReference type="AlphaFoldDB" id="A0AAV7TQR5"/>
<gene>
    <name evidence="8" type="ORF">NDU88_004010</name>
</gene>
<keyword evidence="5" id="KW-0539">Nucleus</keyword>
<protein>
    <recommendedName>
        <fullName evidence="7">IRF tryptophan pentad repeat domain-containing protein</fullName>
    </recommendedName>
</protein>
<dbReference type="PRINTS" id="PR00267">
    <property type="entry name" value="INTFRNREGFCT"/>
</dbReference>
<evidence type="ECO:0000256" key="6">
    <source>
        <dbReference type="SAM" id="MobiDB-lite"/>
    </source>
</evidence>
<feature type="region of interest" description="Disordered" evidence="6">
    <location>
        <begin position="390"/>
        <end position="464"/>
    </location>
</feature>
<evidence type="ECO:0000256" key="1">
    <source>
        <dbReference type="ARBA" id="ARBA00004123"/>
    </source>
</evidence>
<dbReference type="InterPro" id="IPR019817">
    <property type="entry name" value="Interferon_reg_fac_CS"/>
</dbReference>
<dbReference type="PANTHER" id="PTHR11949">
    <property type="entry name" value="INTERFERON REGULATORY FACTOR"/>
    <property type="match status" value="1"/>
</dbReference>
<evidence type="ECO:0000313" key="8">
    <source>
        <dbReference type="EMBL" id="KAJ1178768.1"/>
    </source>
</evidence>
<dbReference type="PROSITE" id="PS51507">
    <property type="entry name" value="IRF_2"/>
    <property type="match status" value="1"/>
</dbReference>
<reference evidence="8" key="1">
    <citation type="journal article" date="2022" name="bioRxiv">
        <title>Sequencing and chromosome-scale assembly of the giantPleurodeles waltlgenome.</title>
        <authorList>
            <person name="Brown T."/>
            <person name="Elewa A."/>
            <person name="Iarovenko S."/>
            <person name="Subramanian E."/>
            <person name="Araus A.J."/>
            <person name="Petzold A."/>
            <person name="Susuki M."/>
            <person name="Suzuki K.-i.T."/>
            <person name="Hayashi T."/>
            <person name="Toyoda A."/>
            <person name="Oliveira C."/>
            <person name="Osipova E."/>
            <person name="Leigh N.D."/>
            <person name="Simon A."/>
            <person name="Yun M.H."/>
        </authorList>
    </citation>
    <scope>NUCLEOTIDE SEQUENCE</scope>
    <source>
        <strain evidence="8">20211129_DDA</strain>
        <tissue evidence="8">Liver</tissue>
    </source>
</reference>
<evidence type="ECO:0000313" key="9">
    <source>
        <dbReference type="Proteomes" id="UP001066276"/>
    </source>
</evidence>
<dbReference type="Pfam" id="PF10401">
    <property type="entry name" value="IRF-3"/>
    <property type="match status" value="1"/>
</dbReference>
<dbReference type="Proteomes" id="UP001066276">
    <property type="component" value="Chromosome 3_2"/>
</dbReference>
<evidence type="ECO:0000256" key="2">
    <source>
        <dbReference type="ARBA" id="ARBA00023015"/>
    </source>
</evidence>
<dbReference type="GO" id="GO:0000981">
    <property type="term" value="F:DNA-binding transcription factor activity, RNA polymerase II-specific"/>
    <property type="evidence" value="ECO:0007669"/>
    <property type="project" value="TreeGrafter"/>
</dbReference>
<keyword evidence="3" id="KW-0238">DNA-binding</keyword>
<organism evidence="8 9">
    <name type="scientific">Pleurodeles waltl</name>
    <name type="common">Iberian ribbed newt</name>
    <dbReference type="NCBI Taxonomy" id="8319"/>
    <lineage>
        <taxon>Eukaryota</taxon>
        <taxon>Metazoa</taxon>
        <taxon>Chordata</taxon>
        <taxon>Craniata</taxon>
        <taxon>Vertebrata</taxon>
        <taxon>Euteleostomi</taxon>
        <taxon>Amphibia</taxon>
        <taxon>Batrachia</taxon>
        <taxon>Caudata</taxon>
        <taxon>Salamandroidea</taxon>
        <taxon>Salamandridae</taxon>
        <taxon>Pleurodelinae</taxon>
        <taxon>Pleurodeles</taxon>
    </lineage>
</organism>
<dbReference type="PANTHER" id="PTHR11949:SF2">
    <property type="entry name" value="INTERFERON REGULATORY FACTOR 7"/>
    <property type="match status" value="1"/>
</dbReference>
<feature type="compositionally biased region" description="Polar residues" evidence="6">
    <location>
        <begin position="420"/>
        <end position="432"/>
    </location>
</feature>
<feature type="domain" description="IRF tryptophan pentad repeat" evidence="7">
    <location>
        <begin position="33"/>
        <end position="156"/>
    </location>
</feature>
<dbReference type="SUPFAM" id="SSF46785">
    <property type="entry name" value="Winged helix' DNA-binding domain"/>
    <property type="match status" value="1"/>
</dbReference>
<accession>A0AAV7TQR5</accession>
<keyword evidence="2" id="KW-0805">Transcription regulation</keyword>
<dbReference type="GO" id="GO:0045893">
    <property type="term" value="P:positive regulation of DNA-templated transcription"/>
    <property type="evidence" value="ECO:0007669"/>
    <property type="project" value="UniProtKB-ARBA"/>
</dbReference>
<dbReference type="Pfam" id="PF00605">
    <property type="entry name" value="IRF"/>
    <property type="match status" value="1"/>
</dbReference>
<proteinExistence type="predicted"/>
<dbReference type="EMBL" id="JANPWB010000006">
    <property type="protein sequence ID" value="KAJ1178768.1"/>
    <property type="molecule type" value="Genomic_DNA"/>
</dbReference>
<comment type="caution">
    <text evidence="8">The sequence shown here is derived from an EMBL/GenBank/DDBJ whole genome shotgun (WGS) entry which is preliminary data.</text>
</comment>
<evidence type="ECO:0000256" key="4">
    <source>
        <dbReference type="ARBA" id="ARBA00023163"/>
    </source>
</evidence>
<dbReference type="SUPFAM" id="SSF49879">
    <property type="entry name" value="SMAD/FHA domain"/>
    <property type="match status" value="1"/>
</dbReference>
<dbReference type="PROSITE" id="PS00601">
    <property type="entry name" value="IRF_1"/>
    <property type="match status" value="1"/>
</dbReference>
<name>A0AAV7TQR5_PLEWA</name>
<dbReference type="InterPro" id="IPR017855">
    <property type="entry name" value="SMAD-like_dom_sf"/>
</dbReference>
<dbReference type="GO" id="GO:0002376">
    <property type="term" value="P:immune system process"/>
    <property type="evidence" value="ECO:0007669"/>
    <property type="project" value="TreeGrafter"/>
</dbReference>
<keyword evidence="9" id="KW-1185">Reference proteome</keyword>
<dbReference type="CDD" id="cd00103">
    <property type="entry name" value="IRF"/>
    <property type="match status" value="1"/>
</dbReference>
<dbReference type="Gene3D" id="2.60.200.10">
    <property type="match status" value="1"/>
</dbReference>
<dbReference type="InterPro" id="IPR019471">
    <property type="entry name" value="Interferon_reg_factor-3"/>
</dbReference>
<dbReference type="InterPro" id="IPR008984">
    <property type="entry name" value="SMAD_FHA_dom_sf"/>
</dbReference>
<keyword evidence="4" id="KW-0804">Transcription</keyword>
<dbReference type="InterPro" id="IPR036388">
    <property type="entry name" value="WH-like_DNA-bd_sf"/>
</dbReference>